<reference evidence="2" key="1">
    <citation type="journal article" date="2014" name="Int. J. Syst. Evol. Microbiol.">
        <title>Complete genome sequence of Corynebacterium casei LMG S-19264T (=DSM 44701T), isolated from a smear-ripened cheese.</title>
        <authorList>
            <consortium name="US DOE Joint Genome Institute (JGI-PGF)"/>
            <person name="Walter F."/>
            <person name="Albersmeier A."/>
            <person name="Kalinowski J."/>
            <person name="Ruckert C."/>
        </authorList>
    </citation>
    <scope>NUCLEOTIDE SEQUENCE</scope>
    <source>
        <strain evidence="2">JCM 31311</strain>
    </source>
</reference>
<protein>
    <submittedName>
        <fullName evidence="2">Uncharacterized protein</fullName>
    </submittedName>
</protein>
<organism evidence="2 3">
    <name type="scientific">Deinococcus ruber</name>
    <dbReference type="NCBI Taxonomy" id="1848197"/>
    <lineage>
        <taxon>Bacteria</taxon>
        <taxon>Thermotogati</taxon>
        <taxon>Deinococcota</taxon>
        <taxon>Deinococci</taxon>
        <taxon>Deinococcales</taxon>
        <taxon>Deinococcaceae</taxon>
        <taxon>Deinococcus</taxon>
    </lineage>
</organism>
<accession>A0A918FHJ2</accession>
<evidence type="ECO:0000313" key="2">
    <source>
        <dbReference type="EMBL" id="GGR38002.1"/>
    </source>
</evidence>
<feature type="chain" id="PRO_5037288647" evidence="1">
    <location>
        <begin position="20"/>
        <end position="208"/>
    </location>
</feature>
<proteinExistence type="predicted"/>
<sequence length="208" mass="22570">MIRHLFTAFTLTLLATASAQVAKPAAVSIDGKAAQAITVNGKTYVSLDSLKAAGLNSNGTMLYFLTSPQPKQPAYKLSGCVGDWLWNGATRMRIDKVLFEEGAWYITYSTQAAVGEIDAFYQTNPNAQLFFADGDVISPGNPSYIHFEMNFQSSIGSLITDTAYDRIVTYRSDAESAPDAPTKLVIPQIRVSGATYPAMTFDLTCKKP</sequence>
<name>A0A918FHJ2_9DEIO</name>
<keyword evidence="1" id="KW-0732">Signal</keyword>
<dbReference type="Proteomes" id="UP000603865">
    <property type="component" value="Unassembled WGS sequence"/>
</dbReference>
<comment type="caution">
    <text evidence="2">The sequence shown here is derived from an EMBL/GenBank/DDBJ whole genome shotgun (WGS) entry which is preliminary data.</text>
</comment>
<reference evidence="2" key="2">
    <citation type="submission" date="2020-09" db="EMBL/GenBank/DDBJ databases">
        <authorList>
            <person name="Sun Q."/>
            <person name="Ohkuma M."/>
        </authorList>
    </citation>
    <scope>NUCLEOTIDE SEQUENCE</scope>
    <source>
        <strain evidence="2">JCM 31311</strain>
    </source>
</reference>
<dbReference type="AlphaFoldDB" id="A0A918FHJ2"/>
<evidence type="ECO:0000313" key="3">
    <source>
        <dbReference type="Proteomes" id="UP000603865"/>
    </source>
</evidence>
<gene>
    <name evidence="2" type="ORF">GCM10008957_54090</name>
</gene>
<dbReference type="EMBL" id="BMQL01000083">
    <property type="protein sequence ID" value="GGR38002.1"/>
    <property type="molecule type" value="Genomic_DNA"/>
</dbReference>
<keyword evidence="3" id="KW-1185">Reference proteome</keyword>
<feature type="signal peptide" evidence="1">
    <location>
        <begin position="1"/>
        <end position="19"/>
    </location>
</feature>
<dbReference type="RefSeq" id="WP_189093645.1">
    <property type="nucleotide sequence ID" value="NZ_BMQL01000083.1"/>
</dbReference>
<evidence type="ECO:0000256" key="1">
    <source>
        <dbReference type="SAM" id="SignalP"/>
    </source>
</evidence>